<dbReference type="EMBL" id="FXTC01000012">
    <property type="protein sequence ID" value="SMO91654.1"/>
    <property type="molecule type" value="Genomic_DNA"/>
</dbReference>
<keyword evidence="2" id="KW-1185">Reference proteome</keyword>
<name>A0A521F6C9_9FLAO</name>
<organism evidence="1 2">
    <name type="scientific">Chryseobacterium rhizoplanae</name>
    <dbReference type="NCBI Taxonomy" id="1609531"/>
    <lineage>
        <taxon>Bacteria</taxon>
        <taxon>Pseudomonadati</taxon>
        <taxon>Bacteroidota</taxon>
        <taxon>Flavobacteriia</taxon>
        <taxon>Flavobacteriales</taxon>
        <taxon>Weeksellaceae</taxon>
        <taxon>Chryseobacterium group</taxon>
        <taxon>Chryseobacterium</taxon>
    </lineage>
</organism>
<reference evidence="1 2" key="1">
    <citation type="submission" date="2017-05" db="EMBL/GenBank/DDBJ databases">
        <authorList>
            <person name="Varghese N."/>
            <person name="Submissions S."/>
        </authorList>
    </citation>
    <scope>NUCLEOTIDE SEQUENCE [LARGE SCALE GENOMIC DNA]</scope>
    <source>
        <strain evidence="1 2">DSM 29371</strain>
    </source>
</reference>
<dbReference type="Proteomes" id="UP000316916">
    <property type="component" value="Unassembled WGS sequence"/>
</dbReference>
<evidence type="ECO:0000313" key="1">
    <source>
        <dbReference type="EMBL" id="SMO91654.1"/>
    </source>
</evidence>
<dbReference type="AlphaFoldDB" id="A0A521F6C9"/>
<accession>A0A521F6C9</accession>
<protein>
    <submittedName>
        <fullName evidence="1">Uncharacterized protein</fullName>
    </submittedName>
</protein>
<evidence type="ECO:0000313" key="2">
    <source>
        <dbReference type="Proteomes" id="UP000316916"/>
    </source>
</evidence>
<proteinExistence type="predicted"/>
<gene>
    <name evidence="1" type="ORF">SAMN06265171_1121</name>
</gene>
<sequence length="208" mass="25218">MIEFEVLAYKLVEKDWVNLFGNEVNAKKYFIDLFENVKVESMNKGAYLLCEMIRKNKRRGETSRFILSESEMFEILKFYVINQLGREELFGNDFWNLYYKSLTSNQNGEKICDEEIKKKILTVLDSREKKEKYVKSLILYFRDEGYNIRNNDISIIFGTKESFEEKIFDKVDESEILKEFKHFYEMVKKNNWMPIDFKFEKINIDYFD</sequence>